<dbReference type="PANTHER" id="PTHR22996">
    <property type="entry name" value="MAHOGUNIN"/>
    <property type="match status" value="1"/>
</dbReference>
<protein>
    <recommendedName>
        <fullName evidence="3">RING-type E3 ubiquitin transferase</fullName>
        <ecNumber evidence="3">2.3.2.27</ecNumber>
    </recommendedName>
</protein>
<accession>A0A078F7B7</accession>
<sequence>MGNIFCCCGGRRRRSNVPQEATETTPRQPHPPKIPVNQSVSPVATSYSPPGTMWGAYNHPMPPPRDVVDEKPVTIRNDTNLKKETLTLEQDPVNPGHLLVAFTFDALVSGRITVVFFAKESEEFQLTATKEDTLQPITFGFEKGIGQKFIQPSGTGVDLSVFEDSELFKEAETDIFPLAIKLEAAPEGGKSSRCMQITQVTYVKEEGEIKPSVIKQFISVNGTRYELQDIYGIGDAVDENARKECVICLSEPRDVTVLPCRHVCMCVGCAKELRFQTNLCPVCRQHVERLLKIPPLID</sequence>
<dbReference type="PANTHER" id="PTHR22996:SF19">
    <property type="entry name" value="RING-TYPE E3 UBIQUITIN TRANSFERASE"/>
    <property type="match status" value="1"/>
</dbReference>
<reference evidence="15 16" key="1">
    <citation type="journal article" date="2014" name="Science">
        <title>Plant genetics. Early allopolyploid evolution in the post-Neolithic Brassica napus oilseed genome.</title>
        <authorList>
            <person name="Chalhoub B."/>
            <person name="Denoeud F."/>
            <person name="Liu S."/>
            <person name="Parkin I.A."/>
            <person name="Tang H."/>
            <person name="Wang X."/>
            <person name="Chiquet J."/>
            <person name="Belcram H."/>
            <person name="Tong C."/>
            <person name="Samans B."/>
            <person name="Correa M."/>
            <person name="Da Silva C."/>
            <person name="Just J."/>
            <person name="Falentin C."/>
            <person name="Koh C.S."/>
            <person name="Le Clainche I."/>
            <person name="Bernard M."/>
            <person name="Bento P."/>
            <person name="Noel B."/>
            <person name="Labadie K."/>
            <person name="Alberti A."/>
            <person name="Charles M."/>
            <person name="Arnaud D."/>
            <person name="Guo H."/>
            <person name="Daviaud C."/>
            <person name="Alamery S."/>
            <person name="Jabbari K."/>
            <person name="Zhao M."/>
            <person name="Edger P.P."/>
            <person name="Chelaifa H."/>
            <person name="Tack D."/>
            <person name="Lassalle G."/>
            <person name="Mestiri I."/>
            <person name="Schnel N."/>
            <person name="Le Paslier M.C."/>
            <person name="Fan G."/>
            <person name="Renault V."/>
            <person name="Bayer P.E."/>
            <person name="Golicz A.A."/>
            <person name="Manoli S."/>
            <person name="Lee T.H."/>
            <person name="Thi V.H."/>
            <person name="Chalabi S."/>
            <person name="Hu Q."/>
            <person name="Fan C."/>
            <person name="Tollenaere R."/>
            <person name="Lu Y."/>
            <person name="Battail C."/>
            <person name="Shen J."/>
            <person name="Sidebottom C.H."/>
            <person name="Wang X."/>
            <person name="Canaguier A."/>
            <person name="Chauveau A."/>
            <person name="Berard A."/>
            <person name="Deniot G."/>
            <person name="Guan M."/>
            <person name="Liu Z."/>
            <person name="Sun F."/>
            <person name="Lim Y.P."/>
            <person name="Lyons E."/>
            <person name="Town C.D."/>
            <person name="Bancroft I."/>
            <person name="Wang X."/>
            <person name="Meng J."/>
            <person name="Ma J."/>
            <person name="Pires J.C."/>
            <person name="King G.J."/>
            <person name="Brunel D."/>
            <person name="Delourme R."/>
            <person name="Renard M."/>
            <person name="Aury J.M."/>
            <person name="Adams K.L."/>
            <person name="Batley J."/>
            <person name="Snowdon R.J."/>
            <person name="Tost J."/>
            <person name="Edwards D."/>
            <person name="Zhou Y."/>
            <person name="Hua W."/>
            <person name="Sharpe A.G."/>
            <person name="Paterson A.H."/>
            <person name="Guan C."/>
            <person name="Wincker P."/>
        </authorList>
    </citation>
    <scope>NUCLEOTIDE SEQUENCE [LARGE SCALE GENOMIC DNA]</scope>
    <source>
        <strain evidence="16">cv. Darmor-bzh</strain>
    </source>
</reference>
<dbReference type="Gramene" id="CDY10400">
    <property type="protein sequence ID" value="CDY10400"/>
    <property type="gene ID" value="GSBRNA2T00032313001"/>
</dbReference>
<keyword evidence="5" id="KW-0519">Myristate</keyword>
<gene>
    <name evidence="15" type="primary">BnaCnng03010D</name>
    <name evidence="15" type="ORF">GSBRNA2T00032313001</name>
</gene>
<evidence type="ECO:0000256" key="9">
    <source>
        <dbReference type="ARBA" id="ARBA00022833"/>
    </source>
</evidence>
<dbReference type="InterPro" id="IPR058981">
    <property type="entry name" value="MGRN1/RNF157-like_N"/>
</dbReference>
<comment type="pathway">
    <text evidence="2">Protein modification; protein ubiquitination.</text>
</comment>
<dbReference type="EMBL" id="LK032003">
    <property type="protein sequence ID" value="CDY10400.1"/>
    <property type="molecule type" value="Genomic_DNA"/>
</dbReference>
<evidence type="ECO:0000256" key="3">
    <source>
        <dbReference type="ARBA" id="ARBA00012483"/>
    </source>
</evidence>
<dbReference type="Pfam" id="PF13920">
    <property type="entry name" value="zf-C3HC4_3"/>
    <property type="match status" value="1"/>
</dbReference>
<dbReference type="FunFam" id="3.30.40.10:FF:000115">
    <property type="entry name" value="probable E3 ubiquitin-protein ligase LOG2"/>
    <property type="match status" value="1"/>
</dbReference>
<dbReference type="EC" id="2.3.2.27" evidence="3"/>
<keyword evidence="16" id="KW-1185">Reference proteome</keyword>
<dbReference type="InterPro" id="IPR013083">
    <property type="entry name" value="Znf_RING/FYVE/PHD"/>
</dbReference>
<dbReference type="InterPro" id="IPR045194">
    <property type="entry name" value="MGRN1/RNF157-like"/>
</dbReference>
<keyword evidence="10" id="KW-0449">Lipoprotein</keyword>
<evidence type="ECO:0000256" key="5">
    <source>
        <dbReference type="ARBA" id="ARBA00022707"/>
    </source>
</evidence>
<dbReference type="CDD" id="cd16789">
    <property type="entry name" value="mRING-HC-C3HC5_MGRN1-like"/>
    <property type="match status" value="1"/>
</dbReference>
<feature type="compositionally biased region" description="Polar residues" evidence="13">
    <location>
        <begin position="36"/>
        <end position="47"/>
    </location>
</feature>
<keyword evidence="9" id="KW-0862">Zinc</keyword>
<evidence type="ECO:0000256" key="6">
    <source>
        <dbReference type="ARBA" id="ARBA00022723"/>
    </source>
</evidence>
<evidence type="ECO:0000313" key="15">
    <source>
        <dbReference type="EMBL" id="CDY10400.1"/>
    </source>
</evidence>
<evidence type="ECO:0000256" key="11">
    <source>
        <dbReference type="ARBA" id="ARBA00025721"/>
    </source>
</evidence>
<comment type="similarity">
    <text evidence="11">Belongs to the RING-type zinc finger family. LOG2 subfamily.</text>
</comment>
<proteinExistence type="inferred from homology"/>
<name>A0A078F7B7_BRANA</name>
<dbReference type="GO" id="GO:0016567">
    <property type="term" value="P:protein ubiquitination"/>
    <property type="evidence" value="ECO:0000318"/>
    <property type="project" value="GO_Central"/>
</dbReference>
<evidence type="ECO:0000256" key="1">
    <source>
        <dbReference type="ARBA" id="ARBA00000900"/>
    </source>
</evidence>
<dbReference type="SMR" id="A0A078F7B7"/>
<evidence type="ECO:0000256" key="10">
    <source>
        <dbReference type="ARBA" id="ARBA00023288"/>
    </source>
</evidence>
<evidence type="ECO:0000256" key="7">
    <source>
        <dbReference type="ARBA" id="ARBA00022771"/>
    </source>
</evidence>
<keyword evidence="7 12" id="KW-0863">Zinc-finger</keyword>
<feature type="compositionally biased region" description="Polar residues" evidence="13">
    <location>
        <begin position="16"/>
        <end position="27"/>
    </location>
</feature>
<evidence type="ECO:0000256" key="13">
    <source>
        <dbReference type="SAM" id="MobiDB-lite"/>
    </source>
</evidence>
<dbReference type="PaxDb" id="3708-A0A078F7B7"/>
<organism evidence="15 16">
    <name type="scientific">Brassica napus</name>
    <name type="common">Rape</name>
    <dbReference type="NCBI Taxonomy" id="3708"/>
    <lineage>
        <taxon>Eukaryota</taxon>
        <taxon>Viridiplantae</taxon>
        <taxon>Streptophyta</taxon>
        <taxon>Embryophyta</taxon>
        <taxon>Tracheophyta</taxon>
        <taxon>Spermatophyta</taxon>
        <taxon>Magnoliopsida</taxon>
        <taxon>eudicotyledons</taxon>
        <taxon>Gunneridae</taxon>
        <taxon>Pentapetalae</taxon>
        <taxon>rosids</taxon>
        <taxon>malvids</taxon>
        <taxon>Brassicales</taxon>
        <taxon>Brassicaceae</taxon>
        <taxon>Brassiceae</taxon>
        <taxon>Brassica</taxon>
    </lineage>
</organism>
<keyword evidence="8" id="KW-0833">Ubl conjugation pathway</keyword>
<dbReference type="OrthoDB" id="1711136at2759"/>
<evidence type="ECO:0000259" key="14">
    <source>
        <dbReference type="PROSITE" id="PS50089"/>
    </source>
</evidence>
<evidence type="ECO:0000256" key="2">
    <source>
        <dbReference type="ARBA" id="ARBA00004906"/>
    </source>
</evidence>
<dbReference type="PROSITE" id="PS50089">
    <property type="entry name" value="ZF_RING_2"/>
    <property type="match status" value="1"/>
</dbReference>
<evidence type="ECO:0000256" key="8">
    <source>
        <dbReference type="ARBA" id="ARBA00022786"/>
    </source>
</evidence>
<dbReference type="Pfam" id="PF26192">
    <property type="entry name" value="RNF157-like_N"/>
    <property type="match status" value="1"/>
</dbReference>
<dbReference type="InterPro" id="IPR045195">
    <property type="entry name" value="LOG2-like_mRING_C3HC5"/>
</dbReference>
<dbReference type="GO" id="GO:0008270">
    <property type="term" value="F:zinc ion binding"/>
    <property type="evidence" value="ECO:0007669"/>
    <property type="project" value="UniProtKB-KW"/>
</dbReference>
<dbReference type="KEGG" id="bna:106436019"/>
<dbReference type="SMART" id="SM00184">
    <property type="entry name" value="RING"/>
    <property type="match status" value="1"/>
</dbReference>
<dbReference type="Proteomes" id="UP000028999">
    <property type="component" value="Unassembled WGS sequence"/>
</dbReference>
<dbReference type="AlphaFoldDB" id="A0A078F7B7"/>
<evidence type="ECO:0000313" key="16">
    <source>
        <dbReference type="Proteomes" id="UP000028999"/>
    </source>
</evidence>
<keyword evidence="6" id="KW-0479">Metal-binding</keyword>
<dbReference type="GO" id="GO:0061630">
    <property type="term" value="F:ubiquitin protein ligase activity"/>
    <property type="evidence" value="ECO:0000318"/>
    <property type="project" value="GO_Central"/>
</dbReference>
<dbReference type="OMA" id="IEMETQE"/>
<dbReference type="STRING" id="3708.A0A078F7B7"/>
<dbReference type="Gene3D" id="3.30.40.10">
    <property type="entry name" value="Zinc/RING finger domain, C3HC4 (zinc finger)"/>
    <property type="match status" value="1"/>
</dbReference>
<evidence type="ECO:0000256" key="12">
    <source>
        <dbReference type="PROSITE-ProRule" id="PRU00175"/>
    </source>
</evidence>
<dbReference type="InterPro" id="IPR001841">
    <property type="entry name" value="Znf_RING"/>
</dbReference>
<comment type="catalytic activity">
    <reaction evidence="1">
        <text>S-ubiquitinyl-[E2 ubiquitin-conjugating enzyme]-L-cysteine + [acceptor protein]-L-lysine = [E2 ubiquitin-conjugating enzyme]-L-cysteine + N(6)-ubiquitinyl-[acceptor protein]-L-lysine.</text>
        <dbReference type="EC" id="2.3.2.27"/>
    </reaction>
</comment>
<feature type="region of interest" description="Disordered" evidence="13">
    <location>
        <begin position="13"/>
        <end position="47"/>
    </location>
</feature>
<feature type="domain" description="RING-type" evidence="14">
    <location>
        <begin position="245"/>
        <end position="284"/>
    </location>
</feature>
<keyword evidence="4" id="KW-0808">Transferase</keyword>
<dbReference type="SUPFAM" id="SSF57850">
    <property type="entry name" value="RING/U-box"/>
    <property type="match status" value="1"/>
</dbReference>
<evidence type="ECO:0000256" key="4">
    <source>
        <dbReference type="ARBA" id="ARBA00022679"/>
    </source>
</evidence>